<dbReference type="Pfam" id="PF01408">
    <property type="entry name" value="GFO_IDH_MocA"/>
    <property type="match status" value="1"/>
</dbReference>
<evidence type="ECO:0000256" key="1">
    <source>
        <dbReference type="ARBA" id="ARBA00023002"/>
    </source>
</evidence>
<evidence type="ECO:0000259" key="3">
    <source>
        <dbReference type="Pfam" id="PF22725"/>
    </source>
</evidence>
<dbReference type="InterPro" id="IPR055170">
    <property type="entry name" value="GFO_IDH_MocA-like_dom"/>
</dbReference>
<accession>A0A316R761</accession>
<protein>
    <submittedName>
        <fullName evidence="4">Gfo/Idh/MocA family oxidoreductase</fullName>
    </submittedName>
</protein>
<reference evidence="4 5" key="1">
    <citation type="journal article" date="2018" name="Nat. Biotechnol.">
        <title>A standardized bacterial taxonomy based on genome phylogeny substantially revises the tree of life.</title>
        <authorList>
            <person name="Parks D.H."/>
            <person name="Chuvochina M."/>
            <person name="Waite D.W."/>
            <person name="Rinke C."/>
            <person name="Skarshewski A."/>
            <person name="Chaumeil P.A."/>
            <person name="Hugenholtz P."/>
        </authorList>
    </citation>
    <scope>NUCLEOTIDE SEQUENCE [LARGE SCALE GENOMIC DNA]</scope>
    <source>
        <strain evidence="4">UBA11482</strain>
    </source>
</reference>
<dbReference type="Gene3D" id="3.40.50.720">
    <property type="entry name" value="NAD(P)-binding Rossmann-like Domain"/>
    <property type="match status" value="1"/>
</dbReference>
<dbReference type="InterPro" id="IPR036291">
    <property type="entry name" value="NAD(P)-bd_dom_sf"/>
</dbReference>
<keyword evidence="1" id="KW-0560">Oxidoreductase</keyword>
<dbReference type="PANTHER" id="PTHR43818">
    <property type="entry name" value="BCDNA.GH03377"/>
    <property type="match status" value="1"/>
</dbReference>
<dbReference type="EMBL" id="DNWC01000132">
    <property type="protein sequence ID" value="HBJ09320.1"/>
    <property type="molecule type" value="Genomic_DNA"/>
</dbReference>
<dbReference type="Gene3D" id="3.30.360.10">
    <property type="entry name" value="Dihydrodipicolinate Reductase, domain 2"/>
    <property type="match status" value="1"/>
</dbReference>
<dbReference type="SUPFAM" id="SSF55347">
    <property type="entry name" value="Glyceraldehyde-3-phosphate dehydrogenase-like, C-terminal domain"/>
    <property type="match status" value="1"/>
</dbReference>
<sequence>MDTIRWGIIGCGDVCEKKSGPAFYKIEHSELNAVMRRDAVKVKDFALRHHVQKYYTDVQDIISDPDIDAIYVATPPNMHKEYSIKAMRAGKPVYVEKPMAMSYEECREMIVVARETGQKLFPAFYRRALPYFIQIKSLLEKQAIGDILLVTVSLNKTPLESDLIPDKHSWRVDRQIAGEGYFYDLAPHTFDILDFLLGEIVDAKGFSANLAGFYDVKDTFSASFYFKSGIIGSGHWCFAVASNMERDIVEIIGTKGKIVFATFSFAPIRLETDSGVKIFEFILPEHIEQPLIQKVVDELRGVGSSPSTDESGARTARVMDWILKGK</sequence>
<dbReference type="SUPFAM" id="SSF51735">
    <property type="entry name" value="NAD(P)-binding Rossmann-fold domains"/>
    <property type="match status" value="1"/>
</dbReference>
<feature type="domain" description="GFO/IDH/MocA-like oxidoreductase" evidence="3">
    <location>
        <begin position="132"/>
        <end position="258"/>
    </location>
</feature>
<name>A0A316R761_9BACT</name>
<dbReference type="GO" id="GO:0016491">
    <property type="term" value="F:oxidoreductase activity"/>
    <property type="evidence" value="ECO:0007669"/>
    <property type="project" value="UniProtKB-KW"/>
</dbReference>
<feature type="domain" description="Gfo/Idh/MocA-like oxidoreductase N-terminal" evidence="2">
    <location>
        <begin position="4"/>
        <end position="123"/>
    </location>
</feature>
<dbReference type="Pfam" id="PF22725">
    <property type="entry name" value="GFO_IDH_MocA_C3"/>
    <property type="match status" value="1"/>
</dbReference>
<proteinExistence type="predicted"/>
<evidence type="ECO:0000313" key="4">
    <source>
        <dbReference type="EMBL" id="HBJ09320.1"/>
    </source>
</evidence>
<dbReference type="InterPro" id="IPR050463">
    <property type="entry name" value="Gfo/Idh/MocA_oxidrdct_glycsds"/>
</dbReference>
<gene>
    <name evidence="4" type="ORF">DDY73_09990</name>
</gene>
<dbReference type="AlphaFoldDB" id="A0A316R761"/>
<evidence type="ECO:0000313" key="5">
    <source>
        <dbReference type="Proteomes" id="UP000262954"/>
    </source>
</evidence>
<dbReference type="PANTHER" id="PTHR43818:SF11">
    <property type="entry name" value="BCDNA.GH03377"/>
    <property type="match status" value="1"/>
</dbReference>
<dbReference type="GO" id="GO:0000166">
    <property type="term" value="F:nucleotide binding"/>
    <property type="evidence" value="ECO:0007669"/>
    <property type="project" value="InterPro"/>
</dbReference>
<comment type="caution">
    <text evidence="4">The sequence shown here is derived from an EMBL/GenBank/DDBJ whole genome shotgun (WGS) entry which is preliminary data.</text>
</comment>
<evidence type="ECO:0000259" key="2">
    <source>
        <dbReference type="Pfam" id="PF01408"/>
    </source>
</evidence>
<organism evidence="4 5">
    <name type="scientific">Coprobacter fastidiosus</name>
    <dbReference type="NCBI Taxonomy" id="1099853"/>
    <lineage>
        <taxon>Bacteria</taxon>
        <taxon>Pseudomonadati</taxon>
        <taxon>Bacteroidota</taxon>
        <taxon>Bacteroidia</taxon>
        <taxon>Bacteroidales</taxon>
        <taxon>Barnesiellaceae</taxon>
        <taxon>Coprobacter</taxon>
    </lineage>
</organism>
<dbReference type="InterPro" id="IPR000683">
    <property type="entry name" value="Gfo/Idh/MocA-like_OxRdtase_N"/>
</dbReference>
<dbReference type="Proteomes" id="UP000262954">
    <property type="component" value="Unassembled WGS sequence"/>
</dbReference>